<sequence>MKKYGISVKKWGKLIWRHHIVGMIFQTRGKIVRGAFAGPQGLLGPQQEITCSGKRLAGYQTAILYHLSRNISFTKY</sequence>
<gene>
    <name evidence="1" type="ORF">IB75_09700</name>
</gene>
<reference evidence="1 2" key="1">
    <citation type="submission" date="2014-07" db="EMBL/GenBank/DDBJ databases">
        <title>Comparative analysis of Nitrosococcus oceani genome inventories of strains from Pacific and Atlantic gyres.</title>
        <authorList>
            <person name="Lim C.K."/>
            <person name="Wang L."/>
            <person name="Sayavedra-Soto L.A."/>
            <person name="Klotz M.G."/>
        </authorList>
    </citation>
    <scope>NUCLEOTIDE SEQUENCE [LARGE SCALE GENOMIC DNA]</scope>
    <source>
        <strain evidence="1 2">C-27</strain>
    </source>
</reference>
<dbReference type="AlphaFoldDB" id="A0A0E2ZLM8"/>
<comment type="caution">
    <text evidence="1">The sequence shown here is derived from an EMBL/GenBank/DDBJ whole genome shotgun (WGS) entry which is preliminary data.</text>
</comment>
<dbReference type="EMBL" id="JPGN01000060">
    <property type="protein sequence ID" value="KFI19222.1"/>
    <property type="molecule type" value="Genomic_DNA"/>
</dbReference>
<evidence type="ECO:0000313" key="1">
    <source>
        <dbReference type="EMBL" id="KFI19222.1"/>
    </source>
</evidence>
<accession>A0A0E2ZLM8</accession>
<organism evidence="1 2">
    <name type="scientific">Nitrosococcus oceani C-27</name>
    <dbReference type="NCBI Taxonomy" id="314279"/>
    <lineage>
        <taxon>Bacteria</taxon>
        <taxon>Pseudomonadati</taxon>
        <taxon>Pseudomonadota</taxon>
        <taxon>Gammaproteobacteria</taxon>
        <taxon>Chromatiales</taxon>
        <taxon>Chromatiaceae</taxon>
        <taxon>Nitrosococcus</taxon>
    </lineage>
</organism>
<evidence type="ECO:0000313" key="2">
    <source>
        <dbReference type="Proteomes" id="UP000028839"/>
    </source>
</evidence>
<dbReference type="HOGENOM" id="CLU_2650773_0_0_6"/>
<dbReference type="Proteomes" id="UP000028839">
    <property type="component" value="Unassembled WGS sequence"/>
</dbReference>
<protein>
    <submittedName>
        <fullName evidence="1">Uncharacterized protein</fullName>
    </submittedName>
</protein>
<proteinExistence type="predicted"/>
<name>A0A0E2ZLM8_9GAMM</name>